<evidence type="ECO:0000313" key="2">
    <source>
        <dbReference type="EMBL" id="OGG07087.1"/>
    </source>
</evidence>
<proteinExistence type="predicted"/>
<dbReference type="EMBL" id="MFJG01000017">
    <property type="protein sequence ID" value="OGG07087.1"/>
    <property type="molecule type" value="Genomic_DNA"/>
</dbReference>
<comment type="caution">
    <text evidence="2">The sequence shown here is derived from an EMBL/GenBank/DDBJ whole genome shotgun (WGS) entry which is preliminary data.</text>
</comment>
<gene>
    <name evidence="2" type="ORF">A2872_02720</name>
</gene>
<dbReference type="Proteomes" id="UP000178681">
    <property type="component" value="Unassembled WGS sequence"/>
</dbReference>
<name>A0A1F5Z4I8_9BACT</name>
<feature type="compositionally biased region" description="Polar residues" evidence="1">
    <location>
        <begin position="43"/>
        <end position="56"/>
    </location>
</feature>
<evidence type="ECO:0000256" key="1">
    <source>
        <dbReference type="SAM" id="MobiDB-lite"/>
    </source>
</evidence>
<accession>A0A1F5Z4I8</accession>
<sequence length="111" mass="11773">MSNKLGFAPVLALLLVFGLALGAGVTTYLVSNRNASYNVGSQAKSNASEFAQNRTATPPGYYKDNNPGTVQRTYPVTGKSDLQDIQSDLDKSNPDELNVELNANDADAGSF</sequence>
<feature type="region of interest" description="Disordered" evidence="1">
    <location>
        <begin position="43"/>
        <end position="111"/>
    </location>
</feature>
<dbReference type="STRING" id="1798377.A2872_02720"/>
<organism evidence="2 3">
    <name type="scientific">Candidatus Gottesmanbacteria bacterium RIFCSPHIGHO2_01_FULL_42_12</name>
    <dbReference type="NCBI Taxonomy" id="1798377"/>
    <lineage>
        <taxon>Bacteria</taxon>
        <taxon>Candidatus Gottesmaniibacteriota</taxon>
    </lineage>
</organism>
<dbReference type="AlphaFoldDB" id="A0A1F5Z4I8"/>
<evidence type="ECO:0000313" key="3">
    <source>
        <dbReference type="Proteomes" id="UP000178681"/>
    </source>
</evidence>
<reference evidence="2 3" key="1">
    <citation type="journal article" date="2016" name="Nat. Commun.">
        <title>Thousands of microbial genomes shed light on interconnected biogeochemical processes in an aquifer system.</title>
        <authorList>
            <person name="Anantharaman K."/>
            <person name="Brown C.T."/>
            <person name="Hug L.A."/>
            <person name="Sharon I."/>
            <person name="Castelle C.J."/>
            <person name="Probst A.J."/>
            <person name="Thomas B.C."/>
            <person name="Singh A."/>
            <person name="Wilkins M.J."/>
            <person name="Karaoz U."/>
            <person name="Brodie E.L."/>
            <person name="Williams K.H."/>
            <person name="Hubbard S.S."/>
            <person name="Banfield J.F."/>
        </authorList>
    </citation>
    <scope>NUCLEOTIDE SEQUENCE [LARGE SCALE GENOMIC DNA]</scope>
</reference>
<protein>
    <submittedName>
        <fullName evidence="2">Uncharacterized protein</fullName>
    </submittedName>
</protein>